<dbReference type="EMBL" id="LAZR01035715">
    <property type="protein sequence ID" value="KKL26773.1"/>
    <property type="molecule type" value="Genomic_DNA"/>
</dbReference>
<comment type="caution">
    <text evidence="1">The sequence shown here is derived from an EMBL/GenBank/DDBJ whole genome shotgun (WGS) entry which is preliminary data.</text>
</comment>
<name>A0A0F9ESG9_9ZZZZ</name>
<evidence type="ECO:0000313" key="1">
    <source>
        <dbReference type="EMBL" id="KKL26773.1"/>
    </source>
</evidence>
<reference evidence="1" key="1">
    <citation type="journal article" date="2015" name="Nature">
        <title>Complex archaea that bridge the gap between prokaryotes and eukaryotes.</title>
        <authorList>
            <person name="Spang A."/>
            <person name="Saw J.H."/>
            <person name="Jorgensen S.L."/>
            <person name="Zaremba-Niedzwiedzka K."/>
            <person name="Martijn J."/>
            <person name="Lind A.E."/>
            <person name="van Eijk R."/>
            <person name="Schleper C."/>
            <person name="Guy L."/>
            <person name="Ettema T.J."/>
        </authorList>
    </citation>
    <scope>NUCLEOTIDE SEQUENCE</scope>
</reference>
<gene>
    <name evidence="1" type="ORF">LCGC14_2391950</name>
</gene>
<accession>A0A0F9ESG9</accession>
<protein>
    <submittedName>
        <fullName evidence="1">Uncharacterized protein</fullName>
    </submittedName>
</protein>
<dbReference type="AlphaFoldDB" id="A0A0F9ESG9"/>
<proteinExistence type="predicted"/>
<organism evidence="1">
    <name type="scientific">marine sediment metagenome</name>
    <dbReference type="NCBI Taxonomy" id="412755"/>
    <lineage>
        <taxon>unclassified sequences</taxon>
        <taxon>metagenomes</taxon>
        <taxon>ecological metagenomes</taxon>
    </lineage>
</organism>
<feature type="non-terminal residue" evidence="1">
    <location>
        <position position="1"/>
    </location>
</feature>
<sequence>VKGGAVARPDHPCPKPLLLMLELTTRITDEGETMKPHKCPVCEGVDRTCHACGGKGVVWEPDHFDRWCIMKQRCSQCTLHKGCCPDVAHGPIREKLAQYAHDSWSRYIHHLLSKCSVDWHGNHWIPPEYAEQLTREMETPYEFLSEKEKDSDRMEADRMLAVGAQAPYQEEKP</sequence>